<dbReference type="Pfam" id="PF13242">
    <property type="entry name" value="Hydrolase_like"/>
    <property type="match status" value="1"/>
</dbReference>
<evidence type="ECO:0000313" key="3">
    <source>
        <dbReference type="Proteomes" id="UP000054144"/>
    </source>
</evidence>
<dbReference type="SUPFAM" id="SSF56784">
    <property type="entry name" value="HAD-like"/>
    <property type="match status" value="1"/>
</dbReference>
<feature type="transmembrane region" description="Helical" evidence="1">
    <location>
        <begin position="7"/>
        <end position="26"/>
    </location>
</feature>
<dbReference type="GO" id="GO:0046474">
    <property type="term" value="P:glycerophospholipid biosynthetic process"/>
    <property type="evidence" value="ECO:0007669"/>
    <property type="project" value="TreeGrafter"/>
</dbReference>
<dbReference type="GO" id="GO:0016787">
    <property type="term" value="F:hydrolase activity"/>
    <property type="evidence" value="ECO:0007669"/>
    <property type="project" value="UniProtKB-KW"/>
</dbReference>
<proteinExistence type="predicted"/>
<keyword evidence="3" id="KW-1185">Reference proteome</keyword>
<dbReference type="InterPro" id="IPR050324">
    <property type="entry name" value="CDP-alcohol_PTase-I"/>
</dbReference>
<sequence length="371" mass="40974">MVLLLRLTFKVVVFGLNTFWFLVAVVSRSLPLAFVFDIDGVLIRGSTAIPVARRALEILDGKNPFDAKIPYLLLTNGGGASESKRAERLSLVLGVDIDARQVIQAHTILQESVDKYRDNAVLVLGGRLNEMREVAEQYGFQQVYTTLDVLAWNPSVWPFRSLSEAEREAARPVDFSQTPISAVLVFHDPRDWALDVQVLCDIVQSGGIIGGPHLPRSNQTANPVDIIFCNPDLIWRTDFPRPRLGQGAFREAFLAVYKGLTGQYYPHTQLGKPSTATYDYASRVLSERWRALYGETASKPTISLPCTICTHEPREDIAGANGAKWPSILVDTGVYDPVEGPPTHAPTHHAGDVEVAVKWAIARESAKRSEA</sequence>
<protein>
    <submittedName>
        <fullName evidence="2">HAD-superfamily hydrolase</fullName>
    </submittedName>
</protein>
<dbReference type="InterPro" id="IPR006353">
    <property type="entry name" value="HAD-SF_hydro_IIA_CECR5"/>
</dbReference>
<keyword evidence="1" id="KW-1133">Transmembrane helix</keyword>
<reference evidence="2 3" key="1">
    <citation type="journal article" date="2015" name="Fungal Genet. Biol.">
        <title>Evolution of novel wood decay mechanisms in Agaricales revealed by the genome sequences of Fistulina hepatica and Cylindrobasidium torrendii.</title>
        <authorList>
            <person name="Floudas D."/>
            <person name="Held B.W."/>
            <person name="Riley R."/>
            <person name="Nagy L.G."/>
            <person name="Koehler G."/>
            <person name="Ransdell A.S."/>
            <person name="Younus H."/>
            <person name="Chow J."/>
            <person name="Chiniquy J."/>
            <person name="Lipzen A."/>
            <person name="Tritt A."/>
            <person name="Sun H."/>
            <person name="Haridas S."/>
            <person name="LaButti K."/>
            <person name="Ohm R.A."/>
            <person name="Kues U."/>
            <person name="Blanchette R.A."/>
            <person name="Grigoriev I.V."/>
            <person name="Minto R.E."/>
            <person name="Hibbett D.S."/>
        </authorList>
    </citation>
    <scope>NUCLEOTIDE SEQUENCE [LARGE SCALE GENOMIC DNA]</scope>
    <source>
        <strain evidence="2 3">ATCC 64428</strain>
    </source>
</reference>
<accession>A0A0D7AGY8</accession>
<dbReference type="GO" id="GO:0005739">
    <property type="term" value="C:mitochondrion"/>
    <property type="evidence" value="ECO:0007669"/>
    <property type="project" value="TreeGrafter"/>
</dbReference>
<dbReference type="PANTHER" id="PTHR14269">
    <property type="entry name" value="CDP-DIACYLGLYCEROL--GLYCEROL-3-PHOSPHATE 3-PHOSPHATIDYLTRANSFERASE-RELATED"/>
    <property type="match status" value="1"/>
</dbReference>
<evidence type="ECO:0000313" key="2">
    <source>
        <dbReference type="EMBL" id="KIY50389.1"/>
    </source>
</evidence>
<keyword evidence="1" id="KW-0472">Membrane</keyword>
<dbReference type="InterPro" id="IPR036412">
    <property type="entry name" value="HAD-like_sf"/>
</dbReference>
<dbReference type="NCBIfam" id="TIGR01456">
    <property type="entry name" value="CECR5"/>
    <property type="match status" value="1"/>
</dbReference>
<dbReference type="OrthoDB" id="10251048at2759"/>
<keyword evidence="2" id="KW-0378">Hydrolase</keyword>
<dbReference type="Pfam" id="PF13344">
    <property type="entry name" value="Hydrolase_6"/>
    <property type="match status" value="1"/>
</dbReference>
<organism evidence="2 3">
    <name type="scientific">Fistulina hepatica ATCC 64428</name>
    <dbReference type="NCBI Taxonomy" id="1128425"/>
    <lineage>
        <taxon>Eukaryota</taxon>
        <taxon>Fungi</taxon>
        <taxon>Dikarya</taxon>
        <taxon>Basidiomycota</taxon>
        <taxon>Agaricomycotina</taxon>
        <taxon>Agaricomycetes</taxon>
        <taxon>Agaricomycetidae</taxon>
        <taxon>Agaricales</taxon>
        <taxon>Fistulinaceae</taxon>
        <taxon>Fistulina</taxon>
    </lineage>
</organism>
<dbReference type="InterPro" id="IPR006357">
    <property type="entry name" value="HAD-SF_hydro_IIA"/>
</dbReference>
<dbReference type="PANTHER" id="PTHR14269:SF4">
    <property type="entry name" value="CAT EYE SYNDROME CRITICAL REGION PROTEIN 5"/>
    <property type="match status" value="1"/>
</dbReference>
<name>A0A0D7AGY8_9AGAR</name>
<dbReference type="NCBIfam" id="TIGR01460">
    <property type="entry name" value="HAD-SF-IIA"/>
    <property type="match status" value="1"/>
</dbReference>
<evidence type="ECO:0000256" key="1">
    <source>
        <dbReference type="SAM" id="Phobius"/>
    </source>
</evidence>
<gene>
    <name evidence="2" type="ORF">FISHEDRAFT_39420</name>
</gene>
<dbReference type="Gene3D" id="3.40.50.1000">
    <property type="entry name" value="HAD superfamily/HAD-like"/>
    <property type="match status" value="2"/>
</dbReference>
<dbReference type="AlphaFoldDB" id="A0A0D7AGY8"/>
<dbReference type="InterPro" id="IPR023214">
    <property type="entry name" value="HAD_sf"/>
</dbReference>
<dbReference type="EMBL" id="KN881676">
    <property type="protein sequence ID" value="KIY50389.1"/>
    <property type="molecule type" value="Genomic_DNA"/>
</dbReference>
<dbReference type="Proteomes" id="UP000054144">
    <property type="component" value="Unassembled WGS sequence"/>
</dbReference>
<keyword evidence="1" id="KW-0812">Transmembrane</keyword>